<dbReference type="InParanoid" id="D8QJY7"/>
<feature type="domain" description="MYND-type" evidence="5">
    <location>
        <begin position="394"/>
        <end position="440"/>
    </location>
</feature>
<dbReference type="SUPFAM" id="SSF144232">
    <property type="entry name" value="HIT/MYND zinc finger-like"/>
    <property type="match status" value="1"/>
</dbReference>
<dbReference type="PROSITE" id="PS01360">
    <property type="entry name" value="ZF_MYND_1"/>
    <property type="match status" value="1"/>
</dbReference>
<dbReference type="Pfam" id="PF01753">
    <property type="entry name" value="zf-MYND"/>
    <property type="match status" value="1"/>
</dbReference>
<evidence type="ECO:0000259" key="5">
    <source>
        <dbReference type="PROSITE" id="PS50865"/>
    </source>
</evidence>
<dbReference type="Proteomes" id="UP000007431">
    <property type="component" value="Unassembled WGS sequence"/>
</dbReference>
<evidence type="ECO:0000256" key="2">
    <source>
        <dbReference type="ARBA" id="ARBA00022771"/>
    </source>
</evidence>
<protein>
    <recommendedName>
        <fullName evidence="5">MYND-type domain-containing protein</fullName>
    </recommendedName>
</protein>
<evidence type="ECO:0000256" key="3">
    <source>
        <dbReference type="ARBA" id="ARBA00022833"/>
    </source>
</evidence>
<gene>
    <name evidence="6" type="ORF">SCHCODRAFT_238394</name>
</gene>
<dbReference type="VEuPathDB" id="FungiDB:SCHCODRAFT_02557169"/>
<proteinExistence type="predicted"/>
<dbReference type="PROSITE" id="PS50865">
    <property type="entry name" value="ZF_MYND_2"/>
    <property type="match status" value="1"/>
</dbReference>
<accession>D8QJY7</accession>
<evidence type="ECO:0000256" key="1">
    <source>
        <dbReference type="ARBA" id="ARBA00022723"/>
    </source>
</evidence>
<dbReference type="EMBL" id="GL377315">
    <property type="protein sequence ID" value="EFI91794.1"/>
    <property type="molecule type" value="Genomic_DNA"/>
</dbReference>
<keyword evidence="2 4" id="KW-0863">Zinc-finger</keyword>
<keyword evidence="7" id="KW-1185">Reference proteome</keyword>
<keyword evidence="3" id="KW-0862">Zinc</keyword>
<name>D8QJY7_SCHCM</name>
<evidence type="ECO:0000256" key="4">
    <source>
        <dbReference type="PROSITE-ProRule" id="PRU00134"/>
    </source>
</evidence>
<dbReference type="GO" id="GO:0008270">
    <property type="term" value="F:zinc ion binding"/>
    <property type="evidence" value="ECO:0007669"/>
    <property type="project" value="UniProtKB-KW"/>
</dbReference>
<dbReference type="InterPro" id="IPR002893">
    <property type="entry name" value="Znf_MYND"/>
</dbReference>
<dbReference type="GeneID" id="9593740"/>
<keyword evidence="1" id="KW-0479">Metal-binding</keyword>
<dbReference type="AlphaFoldDB" id="D8QJY7"/>
<evidence type="ECO:0000313" key="7">
    <source>
        <dbReference type="Proteomes" id="UP000007431"/>
    </source>
</evidence>
<dbReference type="RefSeq" id="XP_003026697.1">
    <property type="nucleotide sequence ID" value="XM_003026651.1"/>
</dbReference>
<sequence>MAASRTHEILRILDLLEGIQPRTQSRLIALLALEDTFSELQIDPLGIHEHQRQPKDPRVVGAITATRAITRALTFTMDKPDLQSIRDSAVHCTRRWWFSLLRWLDFIHPKQQCIRFDGRIAEVLVSAYSALVTSKDALLDLMEETPEFFSLLFDLWLHYPDYTKTSGRFEPLAMHLFSSISSAVMVLTLYADADDNTIVRAHSTAVREAMLVTRMRPKHMYKRAVQYMQYCRNAGGTLVYGVCSIQLRTLTYLVKGALPIPRHSRKTIDLLVDLIRETNRGTDEDAAEATGADACALLHDVWTTDEGHRSLIRALQKGLLRLLMELNFQTSGRITHILSYVCKRSIFLPVARTLGEVCPQSSFRYAKMHSEVNGTEVDIQHRERLKVMHSLLPEKLCGNEECGYVLVDEQRRMKACRCFRVRYCSRDCQEAHWPVHRLTCQYKTRTRFTMRMGELRPIEIQYAASLALLYLERAGRTIVSEIDAHLARLADPSEKRIFVVKIDFLNEILPRHEIDAFSQEDLLNPVIHPHIPPSTKILRSLVQVAAVLGRVGGTMTAIVAKPNVTVETFRRRYGRQRNSRRPSIATDSRLDLFVRGSSSCTRFIAAAQLYMVQPVSVTAGSISTFTSMCTASKRPCTPKVSSRSEYSCDWASTDSYMSTVSFTTASSSSRKASSSRTCDVPTPHKMVKVKGSVYEEERVQKPRVAARGQLEVFHPRQSYPWQRPAQGCAIRSDLQAFQVSQQWQNMQDGIVRVRDIVRASLPRELQNELADIVRETRGRAQDLQQPLRSSQGRWILPYRRVFFRQTKPNAGEETLLYLRAHASKRESTLLERVVILGGAKVFYDEADELWRQSWPVTRIDALHLCLGLMITIVRKYK</sequence>
<dbReference type="Gene3D" id="6.10.140.2220">
    <property type="match status" value="1"/>
</dbReference>
<reference evidence="6 7" key="1">
    <citation type="journal article" date="2010" name="Nat. Biotechnol.">
        <title>Genome sequence of the model mushroom Schizophyllum commune.</title>
        <authorList>
            <person name="Ohm R.A."/>
            <person name="de Jong J.F."/>
            <person name="Lugones L.G."/>
            <person name="Aerts A."/>
            <person name="Kothe E."/>
            <person name="Stajich J.E."/>
            <person name="de Vries R.P."/>
            <person name="Record E."/>
            <person name="Levasseur A."/>
            <person name="Baker S.E."/>
            <person name="Bartholomew K.A."/>
            <person name="Coutinho P.M."/>
            <person name="Erdmann S."/>
            <person name="Fowler T.J."/>
            <person name="Gathman A.C."/>
            <person name="Lombard V."/>
            <person name="Henrissat B."/>
            <person name="Knabe N."/>
            <person name="Kuees U."/>
            <person name="Lilly W.W."/>
            <person name="Lindquist E."/>
            <person name="Lucas S."/>
            <person name="Magnuson J.K."/>
            <person name="Piumi F."/>
            <person name="Raudaskoski M."/>
            <person name="Salamov A."/>
            <person name="Schmutz J."/>
            <person name="Schwarze F.W.M.R."/>
            <person name="vanKuyk P.A."/>
            <person name="Horton J.S."/>
            <person name="Grigoriev I.V."/>
            <person name="Woesten H.A.B."/>
        </authorList>
    </citation>
    <scope>NUCLEOTIDE SEQUENCE [LARGE SCALE GENOMIC DNA]</scope>
    <source>
        <strain evidence="7">H4-8 / FGSC 9210</strain>
    </source>
</reference>
<dbReference type="KEGG" id="scm:SCHCO_02557169"/>
<evidence type="ECO:0000313" key="6">
    <source>
        <dbReference type="EMBL" id="EFI91794.1"/>
    </source>
</evidence>
<dbReference type="OrthoDB" id="194358at2759"/>
<dbReference type="HOGENOM" id="CLU_327933_0_0_1"/>
<organism evidence="7">
    <name type="scientific">Schizophyllum commune (strain H4-8 / FGSC 9210)</name>
    <name type="common">Split gill fungus</name>
    <dbReference type="NCBI Taxonomy" id="578458"/>
    <lineage>
        <taxon>Eukaryota</taxon>
        <taxon>Fungi</taxon>
        <taxon>Dikarya</taxon>
        <taxon>Basidiomycota</taxon>
        <taxon>Agaricomycotina</taxon>
        <taxon>Agaricomycetes</taxon>
        <taxon>Agaricomycetidae</taxon>
        <taxon>Agaricales</taxon>
        <taxon>Schizophyllaceae</taxon>
        <taxon>Schizophyllum</taxon>
    </lineage>
</organism>